<feature type="transmembrane region" description="Helical" evidence="5">
    <location>
        <begin position="191"/>
        <end position="210"/>
    </location>
</feature>
<dbReference type="InterPro" id="IPR020846">
    <property type="entry name" value="MFS_dom"/>
</dbReference>
<evidence type="ECO:0000256" key="2">
    <source>
        <dbReference type="ARBA" id="ARBA00022692"/>
    </source>
</evidence>
<dbReference type="Gene3D" id="1.20.1250.20">
    <property type="entry name" value="MFS general substrate transporter like domains"/>
    <property type="match status" value="1"/>
</dbReference>
<dbReference type="PANTHER" id="PTHR42718:SF39">
    <property type="entry name" value="ACTINORHODIN TRANSPORTER-RELATED"/>
    <property type="match status" value="1"/>
</dbReference>
<evidence type="ECO:0000256" key="4">
    <source>
        <dbReference type="ARBA" id="ARBA00023136"/>
    </source>
</evidence>
<feature type="transmembrane region" description="Helical" evidence="5">
    <location>
        <begin position="124"/>
        <end position="147"/>
    </location>
</feature>
<keyword evidence="4 5" id="KW-0472">Membrane</keyword>
<evidence type="ECO:0000313" key="8">
    <source>
        <dbReference type="Proteomes" id="UP000661607"/>
    </source>
</evidence>
<reference evidence="7 8" key="1">
    <citation type="submission" date="2020-10" db="EMBL/GenBank/DDBJ databases">
        <title>Sequencing the genomes of 1000 actinobacteria strains.</title>
        <authorList>
            <person name="Klenk H.-P."/>
        </authorList>
    </citation>
    <scope>NUCLEOTIDE SEQUENCE [LARGE SCALE GENOMIC DNA]</scope>
    <source>
        <strain evidence="7 8">DSM 43748</strain>
    </source>
</reference>
<evidence type="ECO:0000256" key="3">
    <source>
        <dbReference type="ARBA" id="ARBA00022989"/>
    </source>
</evidence>
<gene>
    <name evidence="7" type="ORF">H4W81_000308</name>
</gene>
<sequence length="463" mass="47975">MSIVLVGAFMATLDSFIVIVAGPAIQADLGASGGELQWILAGYQLTYAVFLVTGGRLGDMCGRKRMFIAGMTLFTLASVACALSPTAAGLVAARLIEGLGAALMLPQVYAVITVLVGEKDRHRAFGMLGVVIGLASIGGQLVGGLLIGADLFGSGWRSVFWINLPIGLITVLLAARHLPGSRAELPRTLDVPGVVVFSAALFLLAFPLIQGHEAGWPWWTWASLAASTLGFALFVQIERRTGDRGGDPLLRISLFATRSFSVGIVLILAIYAVLTSYYLVLSITLQDGLGMSALGAGLVYAPAAATFFVFSVIASRLVPKRGRRVLEIGAIVLTAGYASTAIVLTGGLPFTPGLIIPTLMLQSAGGGLLITPSLNAVLTRIDPKDAGVASGVLSTAQQVGSALGVAIIGIVFFNSFDPSAHDKTEAAAHALAMSSLFTLIVAIMATVLVCLLPNSPRAATDTK</sequence>
<feature type="transmembrane region" description="Helical" evidence="5">
    <location>
        <begin position="255"/>
        <end position="280"/>
    </location>
</feature>
<dbReference type="RefSeq" id="WP_318781455.1">
    <property type="nucleotide sequence ID" value="NZ_BAAASY010000019.1"/>
</dbReference>
<evidence type="ECO:0000256" key="5">
    <source>
        <dbReference type="SAM" id="Phobius"/>
    </source>
</evidence>
<feature type="transmembrane region" description="Helical" evidence="5">
    <location>
        <begin position="67"/>
        <end position="93"/>
    </location>
</feature>
<feature type="transmembrane region" description="Helical" evidence="5">
    <location>
        <begin position="292"/>
        <end position="313"/>
    </location>
</feature>
<dbReference type="CDD" id="cd17321">
    <property type="entry name" value="MFS_MMR_MDR_like"/>
    <property type="match status" value="1"/>
</dbReference>
<dbReference type="SUPFAM" id="SSF103473">
    <property type="entry name" value="MFS general substrate transporter"/>
    <property type="match status" value="1"/>
</dbReference>
<keyword evidence="3 5" id="KW-1133">Transmembrane helix</keyword>
<feature type="transmembrane region" description="Helical" evidence="5">
    <location>
        <begin position="159"/>
        <end position="179"/>
    </location>
</feature>
<comment type="caution">
    <text evidence="7">The sequence shown here is derived from an EMBL/GenBank/DDBJ whole genome shotgun (WGS) entry which is preliminary data.</text>
</comment>
<feature type="transmembrane region" description="Helical" evidence="5">
    <location>
        <begin position="354"/>
        <end position="378"/>
    </location>
</feature>
<feature type="transmembrane region" description="Helical" evidence="5">
    <location>
        <begin position="216"/>
        <end position="235"/>
    </location>
</feature>
<dbReference type="PANTHER" id="PTHR42718">
    <property type="entry name" value="MAJOR FACILITATOR SUPERFAMILY MULTIDRUG TRANSPORTER MFSC"/>
    <property type="match status" value="1"/>
</dbReference>
<feature type="transmembrane region" description="Helical" evidence="5">
    <location>
        <begin position="428"/>
        <end position="453"/>
    </location>
</feature>
<evidence type="ECO:0000256" key="1">
    <source>
        <dbReference type="ARBA" id="ARBA00004651"/>
    </source>
</evidence>
<dbReference type="EMBL" id="JADBEF010000001">
    <property type="protein sequence ID" value="MBE1557529.1"/>
    <property type="molecule type" value="Genomic_DNA"/>
</dbReference>
<feature type="transmembrane region" description="Helical" evidence="5">
    <location>
        <begin position="36"/>
        <end position="55"/>
    </location>
</feature>
<feature type="transmembrane region" description="Helical" evidence="5">
    <location>
        <begin position="325"/>
        <end position="348"/>
    </location>
</feature>
<feature type="domain" description="Major facilitator superfamily (MFS) profile" evidence="6">
    <location>
        <begin position="1"/>
        <end position="457"/>
    </location>
</feature>
<dbReference type="Gene3D" id="1.20.1720.10">
    <property type="entry name" value="Multidrug resistance protein D"/>
    <property type="match status" value="1"/>
</dbReference>
<name>A0ABR9K687_9ACTN</name>
<dbReference type="InterPro" id="IPR011701">
    <property type="entry name" value="MFS"/>
</dbReference>
<organism evidence="7 8">
    <name type="scientific">Nonomuraea africana</name>
    <dbReference type="NCBI Taxonomy" id="46171"/>
    <lineage>
        <taxon>Bacteria</taxon>
        <taxon>Bacillati</taxon>
        <taxon>Actinomycetota</taxon>
        <taxon>Actinomycetes</taxon>
        <taxon>Streptosporangiales</taxon>
        <taxon>Streptosporangiaceae</taxon>
        <taxon>Nonomuraea</taxon>
    </lineage>
</organism>
<evidence type="ECO:0000259" key="6">
    <source>
        <dbReference type="PROSITE" id="PS50850"/>
    </source>
</evidence>
<accession>A0ABR9K687</accession>
<proteinExistence type="predicted"/>
<dbReference type="Proteomes" id="UP000661607">
    <property type="component" value="Unassembled WGS sequence"/>
</dbReference>
<dbReference type="PROSITE" id="PS50850">
    <property type="entry name" value="MFS"/>
    <property type="match status" value="1"/>
</dbReference>
<feature type="transmembrane region" description="Helical" evidence="5">
    <location>
        <begin position="99"/>
        <end position="117"/>
    </location>
</feature>
<keyword evidence="8" id="KW-1185">Reference proteome</keyword>
<dbReference type="InterPro" id="IPR036259">
    <property type="entry name" value="MFS_trans_sf"/>
</dbReference>
<feature type="transmembrane region" description="Helical" evidence="5">
    <location>
        <begin position="399"/>
        <end position="416"/>
    </location>
</feature>
<protein>
    <submittedName>
        <fullName evidence="7">EmrB/QacA subfamily drug resistance transporter</fullName>
    </submittedName>
</protein>
<comment type="subcellular location">
    <subcellularLocation>
        <location evidence="1">Cell membrane</location>
        <topology evidence="1">Multi-pass membrane protein</topology>
    </subcellularLocation>
</comment>
<evidence type="ECO:0000313" key="7">
    <source>
        <dbReference type="EMBL" id="MBE1557529.1"/>
    </source>
</evidence>
<keyword evidence="2 5" id="KW-0812">Transmembrane</keyword>
<dbReference type="Pfam" id="PF07690">
    <property type="entry name" value="MFS_1"/>
    <property type="match status" value="1"/>
</dbReference>